<organism evidence="2">
    <name type="scientific">Rhizophora mucronata</name>
    <name type="common">Asiatic mangrove</name>
    <dbReference type="NCBI Taxonomy" id="61149"/>
    <lineage>
        <taxon>Eukaryota</taxon>
        <taxon>Viridiplantae</taxon>
        <taxon>Streptophyta</taxon>
        <taxon>Embryophyta</taxon>
        <taxon>Tracheophyta</taxon>
        <taxon>Spermatophyta</taxon>
        <taxon>Magnoliopsida</taxon>
        <taxon>eudicotyledons</taxon>
        <taxon>Gunneridae</taxon>
        <taxon>Pentapetalae</taxon>
        <taxon>rosids</taxon>
        <taxon>fabids</taxon>
        <taxon>Malpighiales</taxon>
        <taxon>Rhizophoraceae</taxon>
        <taxon>Rhizophora</taxon>
    </lineage>
</organism>
<evidence type="ECO:0000256" key="1">
    <source>
        <dbReference type="SAM" id="MobiDB-lite"/>
    </source>
</evidence>
<protein>
    <submittedName>
        <fullName evidence="2">Uncharacterized protein</fullName>
    </submittedName>
</protein>
<feature type="compositionally biased region" description="Low complexity" evidence="1">
    <location>
        <begin position="9"/>
        <end position="20"/>
    </location>
</feature>
<feature type="region of interest" description="Disordered" evidence="1">
    <location>
        <begin position="1"/>
        <end position="38"/>
    </location>
</feature>
<accession>A0A2P2QJN1</accession>
<sequence length="38" mass="4221">MQSKLQGPSSSSQINQSNSNKLYDSKREHKAINISNSL</sequence>
<dbReference type="EMBL" id="GGEC01086754">
    <property type="protein sequence ID" value="MBX67238.1"/>
    <property type="molecule type" value="Transcribed_RNA"/>
</dbReference>
<evidence type="ECO:0000313" key="2">
    <source>
        <dbReference type="EMBL" id="MBX67238.1"/>
    </source>
</evidence>
<name>A0A2P2QJN1_RHIMU</name>
<dbReference type="AlphaFoldDB" id="A0A2P2QJN1"/>
<proteinExistence type="predicted"/>
<reference evidence="2" key="1">
    <citation type="submission" date="2018-02" db="EMBL/GenBank/DDBJ databases">
        <title>Rhizophora mucronata_Transcriptome.</title>
        <authorList>
            <person name="Meera S.P."/>
            <person name="Sreeshan A."/>
            <person name="Augustine A."/>
        </authorList>
    </citation>
    <scope>NUCLEOTIDE SEQUENCE</scope>
    <source>
        <tissue evidence="2">Leaf</tissue>
    </source>
</reference>